<dbReference type="PROSITE" id="PS50294">
    <property type="entry name" value="WD_REPEATS_REGION"/>
    <property type="match status" value="1"/>
</dbReference>
<dbReference type="InterPro" id="IPR019775">
    <property type="entry name" value="WD40_repeat_CS"/>
</dbReference>
<dbReference type="Proteomes" id="UP000694915">
    <property type="component" value="Chromosome 5"/>
</dbReference>
<feature type="region of interest" description="Disordered" evidence="22">
    <location>
        <begin position="391"/>
        <end position="426"/>
    </location>
</feature>
<keyword evidence="12" id="KW-0333">Golgi apparatus</keyword>
<keyword evidence="6" id="KW-0153">Cholesterol metabolism</keyword>
<dbReference type="SMART" id="SM00320">
    <property type="entry name" value="WD40"/>
    <property type="match status" value="6"/>
</dbReference>
<evidence type="ECO:0000256" key="5">
    <source>
        <dbReference type="ARBA" id="ARBA00019541"/>
    </source>
</evidence>
<dbReference type="GeneID" id="101983679"/>
<evidence type="ECO:0000313" key="26">
    <source>
        <dbReference type="RefSeq" id="XP_026635225.1"/>
    </source>
</evidence>
<comment type="similarity">
    <text evidence="4">Belongs to the WD repeat SCAP family.</text>
</comment>
<evidence type="ECO:0000256" key="10">
    <source>
        <dbReference type="ARBA" id="ARBA00022824"/>
    </source>
</evidence>
<feature type="transmembrane region" description="Helical" evidence="23">
    <location>
        <begin position="521"/>
        <end position="543"/>
    </location>
</feature>
<dbReference type="InterPro" id="IPR001680">
    <property type="entry name" value="WD40_rpt"/>
</dbReference>
<evidence type="ECO:0000256" key="9">
    <source>
        <dbReference type="ARBA" id="ARBA00022737"/>
    </source>
</evidence>
<dbReference type="Pfam" id="PF12349">
    <property type="entry name" value="Sterol-sensing"/>
    <property type="match status" value="1"/>
</dbReference>
<keyword evidence="25" id="KW-1185">Reference proteome</keyword>
<evidence type="ECO:0000256" key="15">
    <source>
        <dbReference type="ARBA" id="ARBA00023136"/>
    </source>
</evidence>
<evidence type="ECO:0000256" key="1">
    <source>
        <dbReference type="ARBA" id="ARBA00004477"/>
    </source>
</evidence>
<dbReference type="RefSeq" id="XP_026635225.1">
    <property type="nucleotide sequence ID" value="XM_026779424.1"/>
</dbReference>
<evidence type="ECO:0000256" key="18">
    <source>
        <dbReference type="ARBA" id="ARBA00023221"/>
    </source>
</evidence>
<dbReference type="InterPro" id="IPR057042">
    <property type="entry name" value="Beta-prop_SCAP"/>
</dbReference>
<comment type="function">
    <text evidence="20">Escort protein required for cholesterol as well as lipid homeostasis. Regulates export of the SCAP-SREBP complex from the endoplasmic reticulum to the Golgi upon low cholesterol, thereby regulating the processing of sterol regulatory element-binding proteins (SREBPs) SREBF1/SREBP1 and SREBF2/SREBP2. At high sterol concentrations, formation of a ternary complex with INSIG (INSIG1 or INSIG2) leads to mask the ER export signal in SCAP, promoting retention of the complex in the endoplasmic reticulum. Low sterol concentrations trigger release of INSIG, a conformational change in the SSD domain of SCAP, unmasking of the ER export signal, promoting recruitment into COPII-coated vesicles and transport of the SCAP-SREBP to the Golgi: in the Golgi, SREBPs are then processed, releasing the transcription factor fragment of SREBPs from the membrane, its import into the nucleus and up-regulation of LDLR, INSIG1 and the mevalonate pathway. Binds cholesterol via its SSD domain.</text>
</comment>
<evidence type="ECO:0000256" key="11">
    <source>
        <dbReference type="ARBA" id="ARBA00022989"/>
    </source>
</evidence>
<evidence type="ECO:0000256" key="8">
    <source>
        <dbReference type="ARBA" id="ARBA00022692"/>
    </source>
</evidence>
<organism evidence="25 26">
    <name type="scientific">Microtus ochrogaster</name>
    <name type="common">Prairie vole</name>
    <dbReference type="NCBI Taxonomy" id="79684"/>
    <lineage>
        <taxon>Eukaryota</taxon>
        <taxon>Metazoa</taxon>
        <taxon>Chordata</taxon>
        <taxon>Craniata</taxon>
        <taxon>Vertebrata</taxon>
        <taxon>Euteleostomi</taxon>
        <taxon>Mammalia</taxon>
        <taxon>Eutheria</taxon>
        <taxon>Euarchontoglires</taxon>
        <taxon>Glires</taxon>
        <taxon>Rodentia</taxon>
        <taxon>Myomorpha</taxon>
        <taxon>Muroidea</taxon>
        <taxon>Cricetidae</taxon>
        <taxon>Arvicolinae</taxon>
        <taxon>Microtus</taxon>
    </lineage>
</organism>
<comment type="subcellular location">
    <subcellularLocation>
        <location evidence="2">Cytoplasmic vesicle</location>
        <location evidence="2">COPII-coated vesicle membrane</location>
        <topology evidence="2">Multi-pass membrane protein</topology>
    </subcellularLocation>
    <subcellularLocation>
        <location evidence="1">Endoplasmic reticulum membrane</location>
        <topology evidence="1">Multi-pass membrane protein</topology>
    </subcellularLocation>
    <subcellularLocation>
        <location evidence="3">Golgi apparatus membrane</location>
        <topology evidence="3">Multi-pass membrane protein</topology>
    </subcellularLocation>
</comment>
<evidence type="ECO:0000256" key="14">
    <source>
        <dbReference type="ARBA" id="ARBA00023121"/>
    </source>
</evidence>
<proteinExistence type="inferred from homology"/>
<keyword evidence="13" id="KW-0443">Lipid metabolism</keyword>
<feature type="transmembrane region" description="Helical" evidence="23">
    <location>
        <begin position="161"/>
        <end position="185"/>
    </location>
</feature>
<evidence type="ECO:0000256" key="6">
    <source>
        <dbReference type="ARBA" id="ARBA00022548"/>
    </source>
</evidence>
<feature type="transmembrane region" description="Helical" evidence="23">
    <location>
        <begin position="123"/>
        <end position="149"/>
    </location>
</feature>
<evidence type="ECO:0000256" key="22">
    <source>
        <dbReference type="SAM" id="MobiDB-lite"/>
    </source>
</evidence>
<evidence type="ECO:0000256" key="12">
    <source>
        <dbReference type="ARBA" id="ARBA00023034"/>
    </source>
</evidence>
<reference evidence="26" key="1">
    <citation type="submission" date="2025-08" db="UniProtKB">
        <authorList>
            <consortium name="RefSeq"/>
        </authorList>
    </citation>
    <scope>IDENTIFICATION</scope>
</reference>
<keyword evidence="18" id="KW-0753">Steroid metabolism</keyword>
<evidence type="ECO:0000256" key="4">
    <source>
        <dbReference type="ARBA" id="ARBA00007410"/>
    </source>
</evidence>
<dbReference type="Gene3D" id="2.130.10.10">
    <property type="entry name" value="YVTN repeat-like/Quinoprotein amine dehydrogenase"/>
    <property type="match status" value="2"/>
</dbReference>
<keyword evidence="15 23" id="KW-0472">Membrane</keyword>
<keyword evidence="17" id="KW-0325">Glycoprotein</keyword>
<dbReference type="SUPFAM" id="SSF82866">
    <property type="entry name" value="Multidrug efflux transporter AcrB transmembrane domain"/>
    <property type="match status" value="1"/>
</dbReference>
<evidence type="ECO:0000256" key="21">
    <source>
        <dbReference type="PROSITE-ProRule" id="PRU00221"/>
    </source>
</evidence>
<dbReference type="SUPFAM" id="SSF50978">
    <property type="entry name" value="WD40 repeat-like"/>
    <property type="match status" value="1"/>
</dbReference>
<keyword evidence="10" id="KW-0256">Endoplasmic reticulum</keyword>
<evidence type="ECO:0000313" key="25">
    <source>
        <dbReference type="Proteomes" id="UP000694915"/>
    </source>
</evidence>
<evidence type="ECO:0000256" key="19">
    <source>
        <dbReference type="ARBA" id="ARBA00023329"/>
    </source>
</evidence>
<accession>A0ABM1TZR3</accession>
<feature type="domain" description="SSD" evidence="24">
    <location>
        <begin position="94"/>
        <end position="252"/>
    </location>
</feature>
<evidence type="ECO:0000256" key="7">
    <source>
        <dbReference type="ARBA" id="ARBA00022574"/>
    </source>
</evidence>
<dbReference type="PROSITE" id="PS00678">
    <property type="entry name" value="WD_REPEATS_1"/>
    <property type="match status" value="1"/>
</dbReference>
<keyword evidence="14" id="KW-0446">Lipid-binding</keyword>
<dbReference type="PANTHER" id="PTHR46378">
    <property type="entry name" value="STEROL REGULATORY ELEMENT-BINDING PROTEIN CLEAVAGE-ACTIVATING PROTEIN"/>
    <property type="match status" value="1"/>
</dbReference>
<dbReference type="InterPro" id="IPR000731">
    <property type="entry name" value="SSD"/>
</dbReference>
<evidence type="ECO:0000256" key="3">
    <source>
        <dbReference type="ARBA" id="ARBA00004653"/>
    </source>
</evidence>
<dbReference type="InterPro" id="IPR036322">
    <property type="entry name" value="WD40_repeat_dom_sf"/>
</dbReference>
<feature type="region of interest" description="Disordered" evidence="22">
    <location>
        <begin position="644"/>
        <end position="678"/>
    </location>
</feature>
<feature type="repeat" description="WD" evidence="21">
    <location>
        <begin position="922"/>
        <end position="962"/>
    </location>
</feature>
<evidence type="ECO:0000259" key="24">
    <source>
        <dbReference type="PROSITE" id="PS50156"/>
    </source>
</evidence>
<evidence type="ECO:0000256" key="2">
    <source>
        <dbReference type="ARBA" id="ARBA00004557"/>
    </source>
</evidence>
<gene>
    <name evidence="26" type="primary">Scap</name>
</gene>
<dbReference type="PANTHER" id="PTHR46378:SF1">
    <property type="entry name" value="STEROL REGULATORY ELEMENT-BINDING PROTEIN CLEAVAGE-ACTIVATING PROTEIN"/>
    <property type="match status" value="1"/>
</dbReference>
<sequence>MAACCCPLGTSGRMTGSGSTLTLTLSGPFISTSPKLCRHQRHSKTCCLVFLGSTVGFLSSLRTRLMLLHPSPNCSLRAENLVHVHFKEEIGIAELIPLVTTYIILFAYIYFSTRKIDMVKSKWGLALAAVVTVLSSLLMSVGLCTLFGLTPTLNGGEIFPYLVVVIGLENVLVLTKSVVSTPVDLEVKLRIAQGLSSESWSIMKNMATELGIILIGYFTLVPAIQEFCLFAVVGLVSDFFLQMLFFTTVLSIDIRRMELADLNKRLPSESCLPSAKPVGRPARYERPLAARPTTPHTITLQPSSFRNLRLPKRLRVIYFLARTRLAQRLIMAGTVVWIGILVYTDPAGLRTYLAAQVTEQSPLGEGSLGPMPVPSGVLPASHPDPAFSIFPPDAPKPPENQTLPGELPEHAVPAEGGHDNRAPEVTWGPEDEELWRKLSFRHWPTLFNYYNITLAKRYISLLPVIPVTLRLNPREALEGRHPQDGRSAWAPPEPLPAGLWEAGPKGPGGTQAHGDVTLYKVAALGLAAGIVLVLLLLCLYRVLCPRNYGQPGGGPGRRRRGELPCDDYGYAPPETEIVPLVLRGHLMDIECLASDGMLLVSCCLAGQVCVWDAQTGDCLTRIPRPGPRRDSCGGGAFEAQENWERLSDGGKTSSEEPGDSPPLRHRPRGPPLPSLFGDQPDLTCLIDTNFSVQLPPEPTQPEPRHRAGCGRSRDSGYDFSRLVQRVYQEEGLAAMRISALRPPSPGSPLPQASQEEGVAPEKGSPPLAWAPSTAGSIWSLELQGNLIVVGRSSGRLEVWDAIEGVLCCSSEEVSSGITALVFLDRRIVAARLNGSLDFFSLETHTSLSPLQFRGTPGRGSSPSSSVYSSSNAVACHLTHTVPCAHQKPITALRAAAGRLVTGSQDHTLRVFRLEDSCCLFTLQGHSGAITTVYIDQTMVLASGGQDGAICLWDVLTGSRVSHTFAHRGDVTSLTCTTSCVISSGLDDLINIWDRSTGIKLYSIQQDLGCGASLGVISDNLLVTGGQGCVSFWDLNYGDLLQTVYLGKNSEAQPARQILVLDNAAIVCNFGSELSLVYVPSVLEKLD</sequence>
<feature type="region of interest" description="Disordered" evidence="22">
    <location>
        <begin position="694"/>
        <end position="713"/>
    </location>
</feature>
<name>A0ABM1TZR3_MICOH</name>
<evidence type="ECO:0000256" key="20">
    <source>
        <dbReference type="ARBA" id="ARBA00045958"/>
    </source>
</evidence>
<dbReference type="Pfam" id="PF24017">
    <property type="entry name" value="Beta-prop_SCAP"/>
    <property type="match status" value="1"/>
</dbReference>
<dbReference type="PROSITE" id="PS50082">
    <property type="entry name" value="WD_REPEATS_2"/>
    <property type="match status" value="1"/>
</dbReference>
<dbReference type="PROSITE" id="PS50156">
    <property type="entry name" value="SSD"/>
    <property type="match status" value="1"/>
</dbReference>
<keyword evidence="16" id="KW-1207">Sterol metabolism</keyword>
<evidence type="ECO:0000256" key="17">
    <source>
        <dbReference type="ARBA" id="ARBA00023180"/>
    </source>
</evidence>
<feature type="region of interest" description="Disordered" evidence="22">
    <location>
        <begin position="478"/>
        <end position="508"/>
    </location>
</feature>
<dbReference type="InterPro" id="IPR030225">
    <property type="entry name" value="SCAP"/>
</dbReference>
<feature type="transmembrane region" description="Helical" evidence="23">
    <location>
        <begin position="90"/>
        <end position="111"/>
    </location>
</feature>
<evidence type="ECO:0000256" key="23">
    <source>
        <dbReference type="SAM" id="Phobius"/>
    </source>
</evidence>
<keyword evidence="8 23" id="KW-0812">Transmembrane</keyword>
<feature type="transmembrane region" description="Helical" evidence="23">
    <location>
        <begin position="45"/>
        <end position="63"/>
    </location>
</feature>
<protein>
    <recommendedName>
        <fullName evidence="5">Sterol regulatory element-binding protein cleavage-activating protein</fullName>
    </recommendedName>
</protein>
<keyword evidence="11 23" id="KW-1133">Transmembrane helix</keyword>
<evidence type="ECO:0000256" key="13">
    <source>
        <dbReference type="ARBA" id="ARBA00023098"/>
    </source>
</evidence>
<dbReference type="InterPro" id="IPR015943">
    <property type="entry name" value="WD40/YVTN_repeat-like_dom_sf"/>
</dbReference>
<keyword evidence="19" id="KW-0968">Cytoplasmic vesicle</keyword>
<keyword evidence="9" id="KW-0677">Repeat</keyword>
<feature type="transmembrane region" description="Helical" evidence="23">
    <location>
        <begin position="206"/>
        <end position="224"/>
    </location>
</feature>
<keyword evidence="7 21" id="KW-0853">WD repeat</keyword>
<dbReference type="InterPro" id="IPR053958">
    <property type="entry name" value="HMGCR/SNAP/NPC1-like_SSD"/>
</dbReference>
<feature type="region of interest" description="Disordered" evidence="22">
    <location>
        <begin position="741"/>
        <end position="765"/>
    </location>
</feature>
<evidence type="ECO:0000256" key="16">
    <source>
        <dbReference type="ARBA" id="ARBA00023166"/>
    </source>
</evidence>